<dbReference type="InterPro" id="IPR036196">
    <property type="entry name" value="Ptyr_pPase_sf"/>
</dbReference>
<dbReference type="PRINTS" id="PR00719">
    <property type="entry name" value="LMWPTPASE"/>
</dbReference>
<dbReference type="EMBL" id="JAJEQR010000010">
    <property type="protein sequence ID" value="MCC2230342.1"/>
    <property type="molecule type" value="Genomic_DNA"/>
</dbReference>
<keyword evidence="2" id="KW-0378">Hydrolase</keyword>
<dbReference type="Gene3D" id="3.40.50.2300">
    <property type="match status" value="1"/>
</dbReference>
<comment type="similarity">
    <text evidence="1">Belongs to the low molecular weight phosphotyrosine protein phosphatase family.</text>
</comment>
<dbReference type="RefSeq" id="WP_308453047.1">
    <property type="nucleotide sequence ID" value="NZ_JAJEQR010000010.1"/>
</dbReference>
<dbReference type="InterPro" id="IPR050438">
    <property type="entry name" value="LMW_PTPase"/>
</dbReference>
<dbReference type="PANTHER" id="PTHR11717:SF31">
    <property type="entry name" value="LOW MOLECULAR WEIGHT PROTEIN-TYROSINE-PHOSPHATASE ETP-RELATED"/>
    <property type="match status" value="1"/>
</dbReference>
<proteinExistence type="inferred from homology"/>
<evidence type="ECO:0000313" key="6">
    <source>
        <dbReference type="EMBL" id="MCC2230342.1"/>
    </source>
</evidence>
<feature type="domain" description="Phosphotyrosine protein phosphatase I" evidence="5">
    <location>
        <begin position="5"/>
        <end position="144"/>
    </location>
</feature>
<keyword evidence="3" id="KW-0904">Protein phosphatase</keyword>
<dbReference type="InterPro" id="IPR023485">
    <property type="entry name" value="Ptyr_pPase"/>
</dbReference>
<dbReference type="Pfam" id="PF01451">
    <property type="entry name" value="LMWPc"/>
    <property type="match status" value="1"/>
</dbReference>
<dbReference type="GO" id="GO:0004725">
    <property type="term" value="F:protein tyrosine phosphatase activity"/>
    <property type="evidence" value="ECO:0007669"/>
    <property type="project" value="InterPro"/>
</dbReference>
<sequence length="152" mass="16764">MGRYRKVIFVCMDNTCRSIMAEAVMNSVNKQHMVEVESRGLVVLFPEPMNPKAVAILKNYQMKPSRESSLALQPSDVTEGTLVLTMTAYECEQAKELLGPEAEVHTIGDFAGKPGDIGEPHGGTLAEYGACYEYIDLMVKIAAEIIYRGEES</sequence>
<comment type="caution">
    <text evidence="6">The sequence shown here is derived from an EMBL/GenBank/DDBJ whole genome shotgun (WGS) entry which is preliminary data.</text>
</comment>
<evidence type="ECO:0000256" key="3">
    <source>
        <dbReference type="ARBA" id="ARBA00022912"/>
    </source>
</evidence>
<accession>A0AAE3E8A0</accession>
<protein>
    <recommendedName>
        <fullName evidence="5">Phosphotyrosine protein phosphatase I domain-containing protein</fullName>
    </recommendedName>
</protein>
<name>A0AAE3E8A0_9FIRM</name>
<dbReference type="SUPFAM" id="SSF52788">
    <property type="entry name" value="Phosphotyrosine protein phosphatases I"/>
    <property type="match status" value="1"/>
</dbReference>
<reference evidence="6" key="1">
    <citation type="submission" date="2021-10" db="EMBL/GenBank/DDBJ databases">
        <title>Anaerobic single-cell dispensing facilitates the cultivation of human gut bacteria.</title>
        <authorList>
            <person name="Afrizal A."/>
        </authorList>
    </citation>
    <scope>NUCLEOTIDE SEQUENCE</scope>
    <source>
        <strain evidence="6">CLA-AA-H215</strain>
    </source>
</reference>
<dbReference type="SMART" id="SM00226">
    <property type="entry name" value="LMWPc"/>
    <property type="match status" value="1"/>
</dbReference>
<dbReference type="Proteomes" id="UP001198182">
    <property type="component" value="Unassembled WGS sequence"/>
</dbReference>
<dbReference type="InterPro" id="IPR017867">
    <property type="entry name" value="Tyr_phospatase_low_mol_wt"/>
</dbReference>
<evidence type="ECO:0000256" key="4">
    <source>
        <dbReference type="PIRSR" id="PIRSR617867-1"/>
    </source>
</evidence>
<organism evidence="6 7">
    <name type="scientific">Hominifimenecus microfluidus</name>
    <dbReference type="NCBI Taxonomy" id="2885348"/>
    <lineage>
        <taxon>Bacteria</taxon>
        <taxon>Bacillati</taxon>
        <taxon>Bacillota</taxon>
        <taxon>Clostridia</taxon>
        <taxon>Lachnospirales</taxon>
        <taxon>Lachnospiraceae</taxon>
        <taxon>Hominifimenecus</taxon>
    </lineage>
</organism>
<dbReference type="AlphaFoldDB" id="A0AAE3E8A0"/>
<evidence type="ECO:0000313" key="7">
    <source>
        <dbReference type="Proteomes" id="UP001198182"/>
    </source>
</evidence>
<gene>
    <name evidence="6" type="ORF">LKD81_04925</name>
</gene>
<evidence type="ECO:0000256" key="2">
    <source>
        <dbReference type="ARBA" id="ARBA00022801"/>
    </source>
</evidence>
<evidence type="ECO:0000256" key="1">
    <source>
        <dbReference type="ARBA" id="ARBA00011063"/>
    </source>
</evidence>
<keyword evidence="7" id="KW-1185">Reference proteome</keyword>
<feature type="active site" evidence="4">
    <location>
        <position position="17"/>
    </location>
</feature>
<feature type="active site" description="Nucleophile" evidence="4">
    <location>
        <position position="11"/>
    </location>
</feature>
<dbReference type="PANTHER" id="PTHR11717">
    <property type="entry name" value="LOW MOLECULAR WEIGHT PROTEIN TYROSINE PHOSPHATASE"/>
    <property type="match status" value="1"/>
</dbReference>
<evidence type="ECO:0000259" key="5">
    <source>
        <dbReference type="SMART" id="SM00226"/>
    </source>
</evidence>